<dbReference type="Proteomes" id="UP000647587">
    <property type="component" value="Unassembled WGS sequence"/>
</dbReference>
<dbReference type="Pfam" id="PF01609">
    <property type="entry name" value="DDE_Tnp_1"/>
    <property type="match status" value="1"/>
</dbReference>
<sequence>MKTHVPRGAFSRHLQSFRPLFGDRRLFDGFSTTLHGILASGGLRLSQIARCAPGSTCTAHAERRLRRLIHNQNARADLRPARLTELLTDLGARRMAGSDEVLVILDESDLRKPHSKRIENLDRVRALDGTSVRGFHTLTTLGIASNGTRALLYQTSFSTLAPGFRSRNSEYRSAVLAVKHALAQQGVTRLLWVLDRGFDAIDFLRFLHKQGQSFVVRAAHLDRMVQLDVGQRSMPLHEALDHASRLTTLSVEKAVFDVTTRRHRTVKVYVHGCAVHLSGSSGLGGTAVRLEAKDFKDPGWVLLSNLCLAADDVAARAGLATRLVQAYRQRWSIEDVFAWTKGVLGWESARVLHYDGLRVLVSCAWIVAAFLFQLGASLDDRQLHLIAHLGGWRPHQKHPPGKRVLTWGLERLAVFLMMQEQRSDPH</sequence>
<name>A0ABQ2ETN2_9DEIO</name>
<organism evidence="2 3">
    <name type="scientific">Deinococcus malanensis</name>
    <dbReference type="NCBI Taxonomy" id="1706855"/>
    <lineage>
        <taxon>Bacteria</taxon>
        <taxon>Thermotogati</taxon>
        <taxon>Deinococcota</taxon>
        <taxon>Deinococci</taxon>
        <taxon>Deinococcales</taxon>
        <taxon>Deinococcaceae</taxon>
        <taxon>Deinococcus</taxon>
    </lineage>
</organism>
<dbReference type="EMBL" id="BMPP01000006">
    <property type="protein sequence ID" value="GGK24219.1"/>
    <property type="molecule type" value="Genomic_DNA"/>
</dbReference>
<dbReference type="Gene3D" id="3.90.350.10">
    <property type="entry name" value="Transposase Inhibitor Protein From Tn5, Chain A, domain 1"/>
    <property type="match status" value="1"/>
</dbReference>
<keyword evidence="3" id="KW-1185">Reference proteome</keyword>
<gene>
    <name evidence="2" type="ORF">GCM10008955_17220</name>
</gene>
<dbReference type="RefSeq" id="WP_189006785.1">
    <property type="nucleotide sequence ID" value="NZ_BMPP01000006.1"/>
</dbReference>
<protein>
    <recommendedName>
        <fullName evidence="1">Transposase IS4-like domain-containing protein</fullName>
    </recommendedName>
</protein>
<evidence type="ECO:0000259" key="1">
    <source>
        <dbReference type="Pfam" id="PF01609"/>
    </source>
</evidence>
<dbReference type="InterPro" id="IPR002559">
    <property type="entry name" value="Transposase_11"/>
</dbReference>
<evidence type="ECO:0000313" key="3">
    <source>
        <dbReference type="Proteomes" id="UP000647587"/>
    </source>
</evidence>
<dbReference type="InterPro" id="IPR012337">
    <property type="entry name" value="RNaseH-like_sf"/>
</dbReference>
<evidence type="ECO:0000313" key="2">
    <source>
        <dbReference type="EMBL" id="GGK24219.1"/>
    </source>
</evidence>
<proteinExistence type="predicted"/>
<feature type="domain" description="Transposase IS4-like" evidence="1">
    <location>
        <begin position="122"/>
        <end position="358"/>
    </location>
</feature>
<comment type="caution">
    <text evidence="2">The sequence shown here is derived from an EMBL/GenBank/DDBJ whole genome shotgun (WGS) entry which is preliminary data.</text>
</comment>
<dbReference type="SUPFAM" id="SSF53098">
    <property type="entry name" value="Ribonuclease H-like"/>
    <property type="match status" value="1"/>
</dbReference>
<reference evidence="3" key="1">
    <citation type="journal article" date="2019" name="Int. J. Syst. Evol. Microbiol.">
        <title>The Global Catalogue of Microorganisms (GCM) 10K type strain sequencing project: providing services to taxonomists for standard genome sequencing and annotation.</title>
        <authorList>
            <consortium name="The Broad Institute Genomics Platform"/>
            <consortium name="The Broad Institute Genome Sequencing Center for Infectious Disease"/>
            <person name="Wu L."/>
            <person name="Ma J."/>
        </authorList>
    </citation>
    <scope>NUCLEOTIDE SEQUENCE [LARGE SCALE GENOMIC DNA]</scope>
    <source>
        <strain evidence="3">JCM 30331</strain>
    </source>
</reference>
<accession>A0ABQ2ETN2</accession>